<evidence type="ECO:0000256" key="2">
    <source>
        <dbReference type="ARBA" id="ARBA00022475"/>
    </source>
</evidence>
<keyword evidence="4 6" id="KW-1133">Transmembrane helix</keyword>
<accession>A0A7D3VXS0</accession>
<dbReference type="InterPro" id="IPR001851">
    <property type="entry name" value="ABC_transp_permease"/>
</dbReference>
<feature type="transmembrane region" description="Helical" evidence="6">
    <location>
        <begin position="171"/>
        <end position="187"/>
    </location>
</feature>
<name>A0A7D3VXS0_ACTVE</name>
<evidence type="ECO:0000256" key="3">
    <source>
        <dbReference type="ARBA" id="ARBA00022692"/>
    </source>
</evidence>
<keyword evidence="2" id="KW-1003">Cell membrane</keyword>
<dbReference type="PANTHER" id="PTHR30482">
    <property type="entry name" value="HIGH-AFFINITY BRANCHED-CHAIN AMINO ACID TRANSPORT SYSTEM PERMEASE"/>
    <property type="match status" value="1"/>
</dbReference>
<organism evidence="7 8">
    <name type="scientific">Actinomadura verrucosospora</name>
    <dbReference type="NCBI Taxonomy" id="46165"/>
    <lineage>
        <taxon>Bacteria</taxon>
        <taxon>Bacillati</taxon>
        <taxon>Actinomycetota</taxon>
        <taxon>Actinomycetes</taxon>
        <taxon>Streptosporangiales</taxon>
        <taxon>Thermomonosporaceae</taxon>
        <taxon>Actinomadura</taxon>
    </lineage>
</organism>
<protein>
    <submittedName>
        <fullName evidence="7">Branched-chain amino acid ABC transport permease</fullName>
    </submittedName>
</protein>
<evidence type="ECO:0000256" key="4">
    <source>
        <dbReference type="ARBA" id="ARBA00022989"/>
    </source>
</evidence>
<evidence type="ECO:0000256" key="5">
    <source>
        <dbReference type="ARBA" id="ARBA00023136"/>
    </source>
</evidence>
<sequence>MSRRVLLAAAAVVLAVVPFYADTSLLQMGLFVCAATIGAIGLNLLSGVAGQLSLGHAFFLAVGAYGYVALAGTDDRIGLGLPTWLAALLAPALAGLAGLAFSPISSRLRGLYLGVATLALVYIGQHVLYSATDLTGGYDGRPTPRLSLFGLKFGDDSGITVFNVPLGQYELLWYLGVVLAALAWWFARGVVAGRPGRGLQAVRDGEVPAAVMGVAVRRAKTSAFVLSSVYAGVAGVLYALIVGRVVPDSFGLTMSIDYLAMAVLGGMGVVGGSAVGAAIVTGLPLLLGRYVDALPLLAEPGSGGVDPSSFARYLYGALVIVLMIFEPDGLAAVARRVRGLLPAPPAVRTHPSTTPHPRGGRP</sequence>
<keyword evidence="5 6" id="KW-0472">Membrane</keyword>
<evidence type="ECO:0000256" key="6">
    <source>
        <dbReference type="SAM" id="Phobius"/>
    </source>
</evidence>
<reference evidence="7 8" key="1">
    <citation type="submission" date="2020-05" db="EMBL/GenBank/DDBJ databases">
        <title>Actinomadura verrucosospora NRRL-B18236 (PFL_A860) Genome sequencing and assembly.</title>
        <authorList>
            <person name="Samborskyy M."/>
        </authorList>
    </citation>
    <scope>NUCLEOTIDE SEQUENCE [LARGE SCALE GENOMIC DNA]</scope>
    <source>
        <strain evidence="7 8">NRRL:B18236</strain>
    </source>
</reference>
<dbReference type="AlphaFoldDB" id="A0A7D3VXS0"/>
<evidence type="ECO:0000256" key="1">
    <source>
        <dbReference type="ARBA" id="ARBA00004651"/>
    </source>
</evidence>
<feature type="transmembrane region" description="Helical" evidence="6">
    <location>
        <begin position="25"/>
        <end position="45"/>
    </location>
</feature>
<feature type="transmembrane region" description="Helical" evidence="6">
    <location>
        <begin position="52"/>
        <end position="72"/>
    </location>
</feature>
<dbReference type="EMBL" id="CP053892">
    <property type="protein sequence ID" value="QKG21372.1"/>
    <property type="molecule type" value="Genomic_DNA"/>
</dbReference>
<feature type="transmembrane region" description="Helical" evidence="6">
    <location>
        <begin position="111"/>
        <end position="129"/>
    </location>
</feature>
<comment type="subcellular location">
    <subcellularLocation>
        <location evidence="1">Cell membrane</location>
        <topology evidence="1">Multi-pass membrane protein</topology>
    </subcellularLocation>
</comment>
<dbReference type="GO" id="GO:0005886">
    <property type="term" value="C:plasma membrane"/>
    <property type="evidence" value="ECO:0007669"/>
    <property type="project" value="UniProtKB-SubCell"/>
</dbReference>
<feature type="transmembrane region" description="Helical" evidence="6">
    <location>
        <begin position="84"/>
        <end position="104"/>
    </location>
</feature>
<feature type="transmembrane region" description="Helical" evidence="6">
    <location>
        <begin position="258"/>
        <end position="287"/>
    </location>
</feature>
<feature type="transmembrane region" description="Helical" evidence="6">
    <location>
        <begin position="223"/>
        <end position="246"/>
    </location>
</feature>
<dbReference type="Proteomes" id="UP000501240">
    <property type="component" value="Chromosome"/>
</dbReference>
<evidence type="ECO:0000313" key="7">
    <source>
        <dbReference type="EMBL" id="QKG21372.1"/>
    </source>
</evidence>
<dbReference type="RefSeq" id="WP_246342848.1">
    <property type="nucleotide sequence ID" value="NZ_CP053892.1"/>
</dbReference>
<dbReference type="Pfam" id="PF02653">
    <property type="entry name" value="BPD_transp_2"/>
    <property type="match status" value="1"/>
</dbReference>
<keyword evidence="8" id="KW-1185">Reference proteome</keyword>
<evidence type="ECO:0000313" key="8">
    <source>
        <dbReference type="Proteomes" id="UP000501240"/>
    </source>
</evidence>
<dbReference type="GO" id="GO:0015658">
    <property type="term" value="F:branched-chain amino acid transmembrane transporter activity"/>
    <property type="evidence" value="ECO:0007669"/>
    <property type="project" value="InterPro"/>
</dbReference>
<proteinExistence type="predicted"/>
<dbReference type="InterPro" id="IPR043428">
    <property type="entry name" value="LivM-like"/>
</dbReference>
<gene>
    <name evidence="7" type="ORF">ACTIVE_3010</name>
</gene>
<keyword evidence="3 6" id="KW-0812">Transmembrane</keyword>
<dbReference type="PANTHER" id="PTHR30482:SF5">
    <property type="entry name" value="ABC TRANSPORTER PERMEASE PROTEIN"/>
    <property type="match status" value="1"/>
</dbReference>
<dbReference type="CDD" id="cd06581">
    <property type="entry name" value="TM_PBP1_LivM_like"/>
    <property type="match status" value="1"/>
</dbReference>